<evidence type="ECO:0000313" key="2">
    <source>
        <dbReference type="EMBL" id="KAK3933280.1"/>
    </source>
</evidence>
<reference evidence="2" key="1">
    <citation type="submission" date="2021-07" db="EMBL/GenBank/DDBJ databases">
        <authorList>
            <person name="Catto M.A."/>
            <person name="Jacobson A."/>
            <person name="Kennedy G."/>
            <person name="Labadie P."/>
            <person name="Hunt B.G."/>
            <person name="Srinivasan R."/>
        </authorList>
    </citation>
    <scope>NUCLEOTIDE SEQUENCE</scope>
    <source>
        <strain evidence="2">PL_HMW_Pooled</strain>
        <tissue evidence="2">Head</tissue>
    </source>
</reference>
<comment type="caution">
    <text evidence="2">The sequence shown here is derived from an EMBL/GenBank/DDBJ whole genome shotgun (WGS) entry which is preliminary data.</text>
</comment>
<name>A0AAE1I5U9_9NEOP</name>
<feature type="region of interest" description="Disordered" evidence="1">
    <location>
        <begin position="1"/>
        <end position="55"/>
    </location>
</feature>
<evidence type="ECO:0000313" key="3">
    <source>
        <dbReference type="Proteomes" id="UP001219518"/>
    </source>
</evidence>
<dbReference type="AlphaFoldDB" id="A0AAE1I5U9"/>
<keyword evidence="3" id="KW-1185">Reference proteome</keyword>
<gene>
    <name evidence="2" type="ORF">KUF71_017868</name>
</gene>
<accession>A0AAE1I5U9</accession>
<feature type="region of interest" description="Disordered" evidence="1">
    <location>
        <begin position="284"/>
        <end position="305"/>
    </location>
</feature>
<proteinExistence type="predicted"/>
<feature type="compositionally biased region" description="Low complexity" evidence="1">
    <location>
        <begin position="90"/>
        <end position="103"/>
    </location>
</feature>
<feature type="compositionally biased region" description="Polar residues" evidence="1">
    <location>
        <begin position="7"/>
        <end position="22"/>
    </location>
</feature>
<protein>
    <submittedName>
        <fullName evidence="2">Dipeptidyl-aminopeptidase B</fullName>
    </submittedName>
</protein>
<evidence type="ECO:0000256" key="1">
    <source>
        <dbReference type="SAM" id="MobiDB-lite"/>
    </source>
</evidence>
<dbReference type="Proteomes" id="UP001219518">
    <property type="component" value="Unassembled WGS sequence"/>
</dbReference>
<dbReference type="EMBL" id="JAHWGI010001444">
    <property type="protein sequence ID" value="KAK3933280.1"/>
    <property type="molecule type" value="Genomic_DNA"/>
</dbReference>
<sequence length="494" mass="51166">MTGVVQADSSAPPDQSPKSSRQGGVLVSLKGQQATKGGRGQVHGPPGSDVDGGRLGTTYLLLASVQAHTPSADTQTAAATVGTSTCMRVSSGGASPGDSSSGAERGGGSAPSSLLVATTNSCVCEPASLCAVTRSAYQDAAARSGSVRSSCARAAFVTRRHSLQAPTVQGAAPASAGADLSSTTRYNCIVPVTGEPPLSGAFQARCSALWPVPLSARCGAAGGTTTTTLVISDYKHACHALMHQPRDTGLCLTLTLGGPSPTAVDAVTQNSYVWFSLRRRASNSGSLSPGTRGGAHALARSREGGHPHRVVGELGEAVQVRLQVGGALDLHVLGALRRAGAGLQLVEHLVALQQAVLALGRGRLPTHPQRLRRQRLAAHALRCLRGHALLRRGVQRRRGGPVAHLVEGAHHHLVAREVSQRRQRRLQGVEADQLAAAAAATPRRRRPHHAPLPAVVRAALAALVVVHGPKAHLVAEDGADGRRRRLRNTPGRRR</sequence>
<feature type="region of interest" description="Disordered" evidence="1">
    <location>
        <begin position="89"/>
        <end position="111"/>
    </location>
</feature>
<organism evidence="2 3">
    <name type="scientific">Frankliniella fusca</name>
    <dbReference type="NCBI Taxonomy" id="407009"/>
    <lineage>
        <taxon>Eukaryota</taxon>
        <taxon>Metazoa</taxon>
        <taxon>Ecdysozoa</taxon>
        <taxon>Arthropoda</taxon>
        <taxon>Hexapoda</taxon>
        <taxon>Insecta</taxon>
        <taxon>Pterygota</taxon>
        <taxon>Neoptera</taxon>
        <taxon>Paraneoptera</taxon>
        <taxon>Thysanoptera</taxon>
        <taxon>Terebrantia</taxon>
        <taxon>Thripoidea</taxon>
        <taxon>Thripidae</taxon>
        <taxon>Frankliniella</taxon>
    </lineage>
</organism>
<reference evidence="2" key="2">
    <citation type="journal article" date="2023" name="BMC Genomics">
        <title>Pest status, molecular evolution, and epigenetic factors derived from the genome assembly of Frankliniella fusca, a thysanopteran phytovirus vector.</title>
        <authorList>
            <person name="Catto M.A."/>
            <person name="Labadie P.E."/>
            <person name="Jacobson A.L."/>
            <person name="Kennedy G.G."/>
            <person name="Srinivasan R."/>
            <person name="Hunt B.G."/>
        </authorList>
    </citation>
    <scope>NUCLEOTIDE SEQUENCE</scope>
    <source>
        <strain evidence="2">PL_HMW_Pooled</strain>
    </source>
</reference>